<comment type="similarity">
    <text evidence="1">Belongs to the thiolase-like superfamily. HMG-CoA synthase family.</text>
</comment>
<reference evidence="5 6" key="1">
    <citation type="journal article" date="2009" name="Stand. Genomic Sci.">
        <title>Complete genome sequence of Catenulispora acidiphila type strain (ID 139908).</title>
        <authorList>
            <person name="Copeland A."/>
            <person name="Lapidus A."/>
            <person name="Glavina Del Rio T."/>
            <person name="Nolan M."/>
            <person name="Lucas S."/>
            <person name="Chen F."/>
            <person name="Tice H."/>
            <person name="Cheng J.F."/>
            <person name="Bruce D."/>
            <person name="Goodwin L."/>
            <person name="Pitluck S."/>
            <person name="Mikhailova N."/>
            <person name="Pati A."/>
            <person name="Ivanova N."/>
            <person name="Mavromatis K."/>
            <person name="Chen A."/>
            <person name="Palaniappan K."/>
            <person name="Chain P."/>
            <person name="Land M."/>
            <person name="Hauser L."/>
            <person name="Chang Y.J."/>
            <person name="Jeffries C.D."/>
            <person name="Chertkov O."/>
            <person name="Brettin T."/>
            <person name="Detter J.C."/>
            <person name="Han C."/>
            <person name="Ali Z."/>
            <person name="Tindall B.J."/>
            <person name="Goker M."/>
            <person name="Bristow J."/>
            <person name="Eisen J.A."/>
            <person name="Markowitz V."/>
            <person name="Hugenholtz P."/>
            <person name="Kyrpides N.C."/>
            <person name="Klenk H.P."/>
        </authorList>
    </citation>
    <scope>NUCLEOTIDE SEQUENCE [LARGE SCALE GENOMIC DNA]</scope>
    <source>
        <strain evidence="6">DSM 44928 / JCM 14897 / NBRC 102108 / NRRL B-24433 / ID139908</strain>
    </source>
</reference>
<dbReference type="GO" id="GO:0006084">
    <property type="term" value="P:acetyl-CoA metabolic process"/>
    <property type="evidence" value="ECO:0007669"/>
    <property type="project" value="InterPro"/>
</dbReference>
<dbReference type="InParanoid" id="C7PXR6"/>
<feature type="domain" description="Hydroxymethylglutaryl-coenzyme A synthase N-terminal" evidence="3">
    <location>
        <begin position="5"/>
        <end position="173"/>
    </location>
</feature>
<dbReference type="Pfam" id="PF08540">
    <property type="entry name" value="HMG_CoA_synt_C"/>
    <property type="match status" value="1"/>
</dbReference>
<dbReference type="KEGG" id="cai:Caci_2601"/>
<dbReference type="InterPro" id="IPR016039">
    <property type="entry name" value="Thiolase-like"/>
</dbReference>
<dbReference type="GO" id="GO:0004421">
    <property type="term" value="F:hydroxymethylglutaryl-CoA synthase activity"/>
    <property type="evidence" value="ECO:0007669"/>
    <property type="project" value="InterPro"/>
</dbReference>
<dbReference type="eggNOG" id="COG3425">
    <property type="taxonomic scope" value="Bacteria"/>
</dbReference>
<organism evidence="5 6">
    <name type="scientific">Catenulispora acidiphila (strain DSM 44928 / JCM 14897 / NBRC 102108 / NRRL B-24433 / ID139908)</name>
    <dbReference type="NCBI Taxonomy" id="479433"/>
    <lineage>
        <taxon>Bacteria</taxon>
        <taxon>Bacillati</taxon>
        <taxon>Actinomycetota</taxon>
        <taxon>Actinomycetes</taxon>
        <taxon>Catenulisporales</taxon>
        <taxon>Catenulisporaceae</taxon>
        <taxon>Catenulispora</taxon>
    </lineage>
</organism>
<dbReference type="PANTHER" id="PTHR43323:SF2">
    <property type="entry name" value="HYDROXYMETHYLGLUTARYL-COA SYNTHASE"/>
    <property type="match status" value="1"/>
</dbReference>
<dbReference type="CDD" id="cd00827">
    <property type="entry name" value="init_cond_enzymes"/>
    <property type="match status" value="1"/>
</dbReference>
<dbReference type="AlphaFoldDB" id="C7PXR6"/>
<name>C7PXR6_CATAD</name>
<dbReference type="HOGENOM" id="CLU_008065_3_2_11"/>
<dbReference type="Proteomes" id="UP000000851">
    <property type="component" value="Chromosome"/>
</dbReference>
<dbReference type="InterPro" id="IPR013746">
    <property type="entry name" value="HMG_CoA_synt_C_dom"/>
</dbReference>
<accession>C7PXR6</accession>
<keyword evidence="2" id="KW-0808">Transferase</keyword>
<dbReference type="Gene3D" id="3.40.47.10">
    <property type="match status" value="2"/>
</dbReference>
<evidence type="ECO:0000256" key="2">
    <source>
        <dbReference type="ARBA" id="ARBA00022679"/>
    </source>
</evidence>
<keyword evidence="6" id="KW-1185">Reference proteome</keyword>
<protein>
    <submittedName>
        <fullName evidence="5">Hydroxymethylglutaryl-coenzyme A synthase domain protein</fullName>
    </submittedName>
</protein>
<evidence type="ECO:0000259" key="3">
    <source>
        <dbReference type="Pfam" id="PF01154"/>
    </source>
</evidence>
<dbReference type="EMBL" id="CP001700">
    <property type="protein sequence ID" value="ACU71519.1"/>
    <property type="molecule type" value="Genomic_DNA"/>
</dbReference>
<dbReference type="InterPro" id="IPR013528">
    <property type="entry name" value="HMG_CoA_synth_N"/>
</dbReference>
<dbReference type="OrthoDB" id="9769523at2"/>
<dbReference type="SUPFAM" id="SSF53901">
    <property type="entry name" value="Thiolase-like"/>
    <property type="match status" value="2"/>
</dbReference>
<sequence>MTGAVGIEGLNVYCGSASITVPALFEARGLDPARMANLMMSARSVALPCEDPVTHAVNAARPLLDRIGPDAAAKIEVLVTSTESGIDYSKSVASYVHEQLGLSPRCRLVEVKQACYAATAALQLAAGYLASGVSPDAKVLIIATDMALVGQDAYYTEPAMGTGAAAVLLGTEARVLGLDLGAFGLHSFQTLDSARPGPTFDIADSDRSLFAYLDCLSNSFRDYTQRVEGADFAETFDYLAFHTPFAGMVRAAHRKLTREFAKERLSGVDADFAARVAPSLVYPAMVGNLCSGSVYLALASLLDNGDVADGARVGLYSYGSGCSSEFFSGVADAASAETVGRMRIRDQLDARVELTFAEYDALLEQNRLCLVPDPDRAIDVEACRPILDRFGLDRDLLIYTGTKDYGRTYAWASAGDGRNPWPTS</sequence>
<evidence type="ECO:0000256" key="1">
    <source>
        <dbReference type="ARBA" id="ARBA00007061"/>
    </source>
</evidence>
<dbReference type="Pfam" id="PF01154">
    <property type="entry name" value="HMG_CoA_synt_N"/>
    <property type="match status" value="1"/>
</dbReference>
<evidence type="ECO:0000259" key="4">
    <source>
        <dbReference type="Pfam" id="PF08540"/>
    </source>
</evidence>
<dbReference type="PANTHER" id="PTHR43323">
    <property type="entry name" value="3-HYDROXY-3-METHYLGLUTARYL COENZYME A SYNTHASE"/>
    <property type="match status" value="1"/>
</dbReference>
<dbReference type="RefSeq" id="WP_012786812.1">
    <property type="nucleotide sequence ID" value="NC_013131.1"/>
</dbReference>
<evidence type="ECO:0000313" key="5">
    <source>
        <dbReference type="EMBL" id="ACU71519.1"/>
    </source>
</evidence>
<dbReference type="STRING" id="479433.Caci_2601"/>
<evidence type="ECO:0000313" key="6">
    <source>
        <dbReference type="Proteomes" id="UP000000851"/>
    </source>
</evidence>
<gene>
    <name evidence="5" type="ordered locus">Caci_2601</name>
</gene>
<feature type="domain" description="Hydroxymethylglutaryl-coenzyme A synthase C-terminal" evidence="4">
    <location>
        <begin position="269"/>
        <end position="366"/>
    </location>
</feature>
<proteinExistence type="inferred from homology"/>